<dbReference type="AlphaFoldDB" id="A0AAP0F2M1"/>
<sequence length="178" mass="20145">MVDTRIKRGNWDQPDLPCEKHPKASHSTTSNGPKQVLSHCFPVKNFAFRIDNSRVENMICCHTIFSHHQSETASTNMPAYANSRTSTGREPMDWAFLCNSIINFTQCCAGLNPCTTIFYVDIDGSEIHKVDKDEWNICSIRKAFKVMAPTPNGDLQAVFLRTNNDCSDLGFMVRSDYE</sequence>
<dbReference type="Proteomes" id="UP001419268">
    <property type="component" value="Unassembled WGS sequence"/>
</dbReference>
<feature type="compositionally biased region" description="Basic and acidic residues" evidence="1">
    <location>
        <begin position="1"/>
        <end position="10"/>
    </location>
</feature>
<evidence type="ECO:0000256" key="1">
    <source>
        <dbReference type="SAM" id="MobiDB-lite"/>
    </source>
</evidence>
<accession>A0AAP0F2M1</accession>
<reference evidence="2 3" key="1">
    <citation type="submission" date="2024-01" db="EMBL/GenBank/DDBJ databases">
        <title>Genome assemblies of Stephania.</title>
        <authorList>
            <person name="Yang L."/>
        </authorList>
    </citation>
    <scope>NUCLEOTIDE SEQUENCE [LARGE SCALE GENOMIC DNA]</scope>
    <source>
        <strain evidence="2">JXDWG</strain>
        <tissue evidence="2">Leaf</tissue>
    </source>
</reference>
<evidence type="ECO:0000313" key="2">
    <source>
        <dbReference type="EMBL" id="KAK9101388.1"/>
    </source>
</evidence>
<protein>
    <submittedName>
        <fullName evidence="2">Uncharacterized protein</fullName>
    </submittedName>
</protein>
<proteinExistence type="predicted"/>
<feature type="region of interest" description="Disordered" evidence="1">
    <location>
        <begin position="1"/>
        <end position="33"/>
    </location>
</feature>
<comment type="caution">
    <text evidence="2">The sequence shown here is derived from an EMBL/GenBank/DDBJ whole genome shotgun (WGS) entry which is preliminary data.</text>
</comment>
<gene>
    <name evidence="2" type="ORF">Scep_024818</name>
</gene>
<dbReference type="EMBL" id="JBBNAG010000010">
    <property type="protein sequence ID" value="KAK9101388.1"/>
    <property type="molecule type" value="Genomic_DNA"/>
</dbReference>
<keyword evidence="3" id="KW-1185">Reference proteome</keyword>
<name>A0AAP0F2M1_9MAGN</name>
<evidence type="ECO:0000313" key="3">
    <source>
        <dbReference type="Proteomes" id="UP001419268"/>
    </source>
</evidence>
<organism evidence="2 3">
    <name type="scientific">Stephania cephalantha</name>
    <dbReference type="NCBI Taxonomy" id="152367"/>
    <lineage>
        <taxon>Eukaryota</taxon>
        <taxon>Viridiplantae</taxon>
        <taxon>Streptophyta</taxon>
        <taxon>Embryophyta</taxon>
        <taxon>Tracheophyta</taxon>
        <taxon>Spermatophyta</taxon>
        <taxon>Magnoliopsida</taxon>
        <taxon>Ranunculales</taxon>
        <taxon>Menispermaceae</taxon>
        <taxon>Menispermoideae</taxon>
        <taxon>Cissampelideae</taxon>
        <taxon>Stephania</taxon>
    </lineage>
</organism>